<gene>
    <name evidence="1" type="ORF">BV25DRAFT_1918613</name>
</gene>
<evidence type="ECO:0000313" key="1">
    <source>
        <dbReference type="EMBL" id="KAI0059386.1"/>
    </source>
</evidence>
<accession>A0ACB8SU98</accession>
<protein>
    <submittedName>
        <fullName evidence="1">Uncharacterized protein</fullName>
    </submittedName>
</protein>
<sequence>MENTNVDNVSNAGDNETWYAVYRGRNPGVYNDWGLASEQILGFSRGSVRRFRTREDAERALADYNTNMAALAAAEAEAREAESVARAAEVAAREAAAAAREVTAREAREAAAREAAEAAARDVAAHEAIERHRWDPTSTRAQLCNRHGLPVALEAGRRRDSGFSSITLSMSQLSPRPPSRAPPSGVDLDVAIGVPPPRYRERESQPPSQPLASGSWSSEPARVQHDYSVPATRAGAGAANVAGPSRARDPAPTQRETGREMRARLIRFEIANTLYPICPIPPSGNPARRFYVVLRGLRTGIFDHGWSEVSTLVRDYPDPSYRAFRTLEEASAWFWAHEAEMVGGTEEEAQEALKAEEPPASSEPGDDDREDVEDVEDVQQ</sequence>
<comment type="caution">
    <text evidence="1">The sequence shown here is derived from an EMBL/GenBank/DDBJ whole genome shotgun (WGS) entry which is preliminary data.</text>
</comment>
<dbReference type="Proteomes" id="UP000814140">
    <property type="component" value="Unassembled WGS sequence"/>
</dbReference>
<reference evidence="1" key="2">
    <citation type="journal article" date="2022" name="New Phytol.">
        <title>Evolutionary transition to the ectomycorrhizal habit in the genomes of a hyperdiverse lineage of mushroom-forming fungi.</title>
        <authorList>
            <person name="Looney B."/>
            <person name="Miyauchi S."/>
            <person name="Morin E."/>
            <person name="Drula E."/>
            <person name="Courty P.E."/>
            <person name="Kohler A."/>
            <person name="Kuo A."/>
            <person name="LaButti K."/>
            <person name="Pangilinan J."/>
            <person name="Lipzen A."/>
            <person name="Riley R."/>
            <person name="Andreopoulos W."/>
            <person name="He G."/>
            <person name="Johnson J."/>
            <person name="Nolan M."/>
            <person name="Tritt A."/>
            <person name="Barry K.W."/>
            <person name="Grigoriev I.V."/>
            <person name="Nagy L.G."/>
            <person name="Hibbett D."/>
            <person name="Henrissat B."/>
            <person name="Matheny P.B."/>
            <person name="Labbe J."/>
            <person name="Martin F.M."/>
        </authorList>
    </citation>
    <scope>NUCLEOTIDE SEQUENCE</scope>
    <source>
        <strain evidence="1">HHB10654</strain>
    </source>
</reference>
<keyword evidence="2" id="KW-1185">Reference proteome</keyword>
<reference evidence="1" key="1">
    <citation type="submission" date="2021-03" db="EMBL/GenBank/DDBJ databases">
        <authorList>
            <consortium name="DOE Joint Genome Institute"/>
            <person name="Ahrendt S."/>
            <person name="Looney B.P."/>
            <person name="Miyauchi S."/>
            <person name="Morin E."/>
            <person name="Drula E."/>
            <person name="Courty P.E."/>
            <person name="Chicoki N."/>
            <person name="Fauchery L."/>
            <person name="Kohler A."/>
            <person name="Kuo A."/>
            <person name="Labutti K."/>
            <person name="Pangilinan J."/>
            <person name="Lipzen A."/>
            <person name="Riley R."/>
            <person name="Andreopoulos W."/>
            <person name="He G."/>
            <person name="Johnson J."/>
            <person name="Barry K.W."/>
            <person name="Grigoriev I.V."/>
            <person name="Nagy L."/>
            <person name="Hibbett D."/>
            <person name="Henrissat B."/>
            <person name="Matheny P.B."/>
            <person name="Labbe J."/>
            <person name="Martin F."/>
        </authorList>
    </citation>
    <scope>NUCLEOTIDE SEQUENCE</scope>
    <source>
        <strain evidence="1">HHB10654</strain>
    </source>
</reference>
<name>A0ACB8SU98_9AGAM</name>
<organism evidence="1 2">
    <name type="scientific">Artomyces pyxidatus</name>
    <dbReference type="NCBI Taxonomy" id="48021"/>
    <lineage>
        <taxon>Eukaryota</taxon>
        <taxon>Fungi</taxon>
        <taxon>Dikarya</taxon>
        <taxon>Basidiomycota</taxon>
        <taxon>Agaricomycotina</taxon>
        <taxon>Agaricomycetes</taxon>
        <taxon>Russulales</taxon>
        <taxon>Auriscalpiaceae</taxon>
        <taxon>Artomyces</taxon>
    </lineage>
</organism>
<proteinExistence type="predicted"/>
<dbReference type="EMBL" id="MU277227">
    <property type="protein sequence ID" value="KAI0059386.1"/>
    <property type="molecule type" value="Genomic_DNA"/>
</dbReference>
<evidence type="ECO:0000313" key="2">
    <source>
        <dbReference type="Proteomes" id="UP000814140"/>
    </source>
</evidence>